<reference evidence="1" key="1">
    <citation type="journal article" date="2014" name="Nat. Genet.">
        <title>Genome and transcriptome of the porcine whipworm Trichuris suis.</title>
        <authorList>
            <person name="Jex A.R."/>
            <person name="Nejsum P."/>
            <person name="Schwarz E.M."/>
            <person name="Hu L."/>
            <person name="Young N.D."/>
            <person name="Hall R.S."/>
            <person name="Korhonen P.K."/>
            <person name="Liao S."/>
            <person name="Thamsborg S."/>
            <person name="Xia J."/>
            <person name="Xu P."/>
            <person name="Wang S."/>
            <person name="Scheerlinck J.P."/>
            <person name="Hofmann A."/>
            <person name="Sternberg P.W."/>
            <person name="Wang J."/>
            <person name="Gasser R.B."/>
        </authorList>
    </citation>
    <scope>NUCLEOTIDE SEQUENCE [LARGE SCALE GENOMIC DNA]</scope>
    <source>
        <strain evidence="1">DCEP-RM93F</strain>
    </source>
</reference>
<proteinExistence type="predicted"/>
<sequence>MFPKALLITVSADTLLKKFWQLNAIGASDVTDALDLSSRIMEKFEESLTFDGQRYQVRLPWKTEKNLPNNFQYAMKRKQTEKRVRKKSTDAHLYTKAMQEYLSNDWVEAVTDHVAITGSEWYLSLHAVIRNDKAATNYRIVFDGSACYQGMSLNDQLETGPTLQKDLVGILIRFRFL</sequence>
<dbReference type="PANTHER" id="PTHR47331:SF1">
    <property type="entry name" value="GAG-LIKE PROTEIN"/>
    <property type="match status" value="1"/>
</dbReference>
<dbReference type="EMBL" id="KL367519">
    <property type="protein sequence ID" value="KFD67003.1"/>
    <property type="molecule type" value="Genomic_DNA"/>
</dbReference>
<accession>A0A085NC07</accession>
<organism evidence="1">
    <name type="scientific">Trichuris suis</name>
    <name type="common">pig whipworm</name>
    <dbReference type="NCBI Taxonomy" id="68888"/>
    <lineage>
        <taxon>Eukaryota</taxon>
        <taxon>Metazoa</taxon>
        <taxon>Ecdysozoa</taxon>
        <taxon>Nematoda</taxon>
        <taxon>Enoplea</taxon>
        <taxon>Dorylaimia</taxon>
        <taxon>Trichinellida</taxon>
        <taxon>Trichuridae</taxon>
        <taxon>Trichuris</taxon>
    </lineage>
</organism>
<dbReference type="PANTHER" id="PTHR47331">
    <property type="entry name" value="PHD-TYPE DOMAIN-CONTAINING PROTEIN"/>
    <property type="match status" value="1"/>
</dbReference>
<gene>
    <name evidence="1" type="ORF">M514_20869</name>
</gene>
<dbReference type="Proteomes" id="UP000030758">
    <property type="component" value="Unassembled WGS sequence"/>
</dbReference>
<dbReference type="OrthoDB" id="5864674at2759"/>
<evidence type="ECO:0000313" key="1">
    <source>
        <dbReference type="EMBL" id="KFD67003.1"/>
    </source>
</evidence>
<name>A0A085NC07_9BILA</name>
<protein>
    <submittedName>
        <fullName evidence="1">Uncharacterized protein</fullName>
    </submittedName>
</protein>
<dbReference type="AlphaFoldDB" id="A0A085NC07"/>